<dbReference type="Gene3D" id="3.40.50.300">
    <property type="entry name" value="P-loop containing nucleotide triphosphate hydrolases"/>
    <property type="match status" value="1"/>
</dbReference>
<accession>A0A1I1XA36</accession>
<reference evidence="3" key="1">
    <citation type="submission" date="2016-10" db="EMBL/GenBank/DDBJ databases">
        <authorList>
            <person name="Varghese N."/>
            <person name="Submissions S."/>
        </authorList>
    </citation>
    <scope>NUCLEOTIDE SEQUENCE [LARGE SCALE GENOMIC DNA]</scope>
    <source>
        <strain evidence="3">DSM 46838</strain>
    </source>
</reference>
<keyword evidence="3" id="KW-1185">Reference proteome</keyword>
<dbReference type="PANTHER" id="PTHR32309:SF31">
    <property type="entry name" value="CAPSULAR EXOPOLYSACCHARIDE FAMILY"/>
    <property type="match status" value="1"/>
</dbReference>
<dbReference type="AlphaFoldDB" id="A0A1I1XA36"/>
<feature type="compositionally biased region" description="Low complexity" evidence="1">
    <location>
        <begin position="472"/>
        <end position="487"/>
    </location>
</feature>
<gene>
    <name evidence="2" type="ORF">SAMN05216574_1027</name>
</gene>
<organism evidence="2 3">
    <name type="scientific">Blastococcus tunisiensis</name>
    <dbReference type="NCBI Taxonomy" id="1798228"/>
    <lineage>
        <taxon>Bacteria</taxon>
        <taxon>Bacillati</taxon>
        <taxon>Actinomycetota</taxon>
        <taxon>Actinomycetes</taxon>
        <taxon>Geodermatophilales</taxon>
        <taxon>Geodermatophilaceae</taxon>
        <taxon>Blastococcus</taxon>
    </lineage>
</organism>
<dbReference type="EMBL" id="FOND01000002">
    <property type="protein sequence ID" value="SFE04255.1"/>
    <property type="molecule type" value="Genomic_DNA"/>
</dbReference>
<evidence type="ECO:0000313" key="3">
    <source>
        <dbReference type="Proteomes" id="UP000198589"/>
    </source>
</evidence>
<proteinExistence type="predicted"/>
<evidence type="ECO:0000313" key="2">
    <source>
        <dbReference type="EMBL" id="SFE04255.1"/>
    </source>
</evidence>
<dbReference type="STRING" id="1798228.SAMN05216574_1027"/>
<feature type="region of interest" description="Disordered" evidence="1">
    <location>
        <begin position="439"/>
        <end position="493"/>
    </location>
</feature>
<dbReference type="Proteomes" id="UP000198589">
    <property type="component" value="Unassembled WGS sequence"/>
</dbReference>
<dbReference type="PANTHER" id="PTHR32309">
    <property type="entry name" value="TYROSINE-PROTEIN KINASE"/>
    <property type="match status" value="1"/>
</dbReference>
<dbReference type="OrthoDB" id="5194140at2"/>
<name>A0A1I1XA36_9ACTN</name>
<dbReference type="InterPro" id="IPR027417">
    <property type="entry name" value="P-loop_NTPase"/>
</dbReference>
<sequence length="493" mass="49377">MSGSTPQAGRTSRRSTAWASVWRARWVVVAAALAAGAGGYAVSQGQPEEFVATGQVVLSANRDFAPVGASNFVDSSRYVATQVSIMTAEPVLDAAAAGLEGTTTGELAMAVEASAAGEGDVIVVRVTGPDRQVAAARANAVIEAYQEHVTERVAAAADAAFAATADPLVRDQIRTSQAVYGDGVAVVEPAVPPGEPAAPRPWRDALLLAAAAAVLGALLSLVRRPGRAQDGASVAEVVGAPVLGTVPVPRPGRSDRGVQDPADHALALVALDFVVGRSGGPVLVAGTGPGDGAASAVAGLAAAAAAQGRRVLLVDGVPGARPLSLQLGITSPPPALDSAAGAEDGDSLTGPLEVPGASERIQLAVLGGAVDIGLADEDTVRHALGKFVAAFDLVLVQVGPVTESPTALAMLRHAGAVVVVVAENGDVEQLTAVRERVEATGRHPDAALLTSPQRRGRRSAPGPAQPLREPVRSPSAPAVATRPAVTPDGVRGG</sequence>
<evidence type="ECO:0000256" key="1">
    <source>
        <dbReference type="SAM" id="MobiDB-lite"/>
    </source>
</evidence>
<protein>
    <submittedName>
        <fullName evidence="2">Capsular polysaccharide biosynthesis protein</fullName>
    </submittedName>
</protein>
<dbReference type="InterPro" id="IPR050445">
    <property type="entry name" value="Bact_polysacc_biosynth/exp"/>
</dbReference>
<dbReference type="RefSeq" id="WP_139228743.1">
    <property type="nucleotide sequence ID" value="NZ_FOND01000002.1"/>
</dbReference>
<dbReference type="SUPFAM" id="SSF52540">
    <property type="entry name" value="P-loop containing nucleoside triphosphate hydrolases"/>
    <property type="match status" value="1"/>
</dbReference>